<name>A0A6H1WSQ1_9BACT</name>
<reference evidence="2 3" key="1">
    <citation type="submission" date="2019-08" db="EMBL/GenBank/DDBJ databases">
        <title>Complete genome sequence of Thermosulfurimonas marina SU872T, an anaerobic thermophilic chemolithoautotrophic bacterium isolated from a shallow marine hydrothermal vent.</title>
        <authorList>
            <person name="Allioux M."/>
            <person name="Jebbar M."/>
            <person name="Slobodkina G."/>
            <person name="Slobodkin A."/>
            <person name="Moalic Y."/>
            <person name="Frolova A."/>
            <person name="Shao Z."/>
            <person name="Alain K."/>
        </authorList>
    </citation>
    <scope>NUCLEOTIDE SEQUENCE [LARGE SCALE GENOMIC DNA]</scope>
    <source>
        <strain evidence="2 3">SU872</strain>
    </source>
</reference>
<evidence type="ECO:0000313" key="2">
    <source>
        <dbReference type="EMBL" id="QJA06200.1"/>
    </source>
</evidence>
<proteinExistence type="predicted"/>
<dbReference type="RefSeq" id="WP_168719549.1">
    <property type="nucleotide sequence ID" value="NZ_CP042909.1"/>
</dbReference>
<keyword evidence="1" id="KW-1133">Transmembrane helix</keyword>
<feature type="transmembrane region" description="Helical" evidence="1">
    <location>
        <begin position="6"/>
        <end position="25"/>
    </location>
</feature>
<sequence length="142" mass="16445">MRKNPLWNLVFLVILILALLLARYYRTEHRRSLLSRYPLFSPAGKAVGELSFWTEDSRDRILKIELSRRPPEPLLVVLYYAEGVGRSLGRMEGVVFVHSLGPAFLPEKVVALKLRGVRSERIYAEFRRKSREGLPEKTPEKP</sequence>
<keyword evidence="1" id="KW-0472">Membrane</keyword>
<keyword evidence="3" id="KW-1185">Reference proteome</keyword>
<organism evidence="2 3">
    <name type="scientific">Thermosulfurimonas marina</name>
    <dbReference type="NCBI Taxonomy" id="2047767"/>
    <lineage>
        <taxon>Bacteria</taxon>
        <taxon>Pseudomonadati</taxon>
        <taxon>Thermodesulfobacteriota</taxon>
        <taxon>Thermodesulfobacteria</taxon>
        <taxon>Thermodesulfobacteriales</taxon>
        <taxon>Thermodesulfobacteriaceae</taxon>
        <taxon>Thermosulfurimonas</taxon>
    </lineage>
</organism>
<dbReference type="Proteomes" id="UP000501253">
    <property type="component" value="Chromosome"/>
</dbReference>
<dbReference type="KEGG" id="tmai:FVE67_05020"/>
<dbReference type="AlphaFoldDB" id="A0A6H1WSQ1"/>
<evidence type="ECO:0000313" key="3">
    <source>
        <dbReference type="Proteomes" id="UP000501253"/>
    </source>
</evidence>
<gene>
    <name evidence="2" type="ORF">FVE67_05020</name>
</gene>
<keyword evidence="1" id="KW-0812">Transmembrane</keyword>
<accession>A0A6H1WSQ1</accession>
<dbReference type="EMBL" id="CP042909">
    <property type="protein sequence ID" value="QJA06200.1"/>
    <property type="molecule type" value="Genomic_DNA"/>
</dbReference>
<protein>
    <submittedName>
        <fullName evidence="2">Uncharacterized protein</fullName>
    </submittedName>
</protein>
<evidence type="ECO:0000256" key="1">
    <source>
        <dbReference type="SAM" id="Phobius"/>
    </source>
</evidence>